<dbReference type="InterPro" id="IPR052220">
    <property type="entry name" value="METTL25"/>
</dbReference>
<dbReference type="PANTHER" id="PTHR12496:SF2">
    <property type="entry name" value="METHYLTRANSFERASE-LIKE PROTEIN 25B"/>
    <property type="match status" value="1"/>
</dbReference>
<sequence>MKRSALINQDFSIRVSSVLNRDNRQFGKQFMCDNNDETCWQSDKGEAQWILCQFLNDSFELDSFQIQFQGGFSSREITVESLDADLLVGESFTVYVEDNNLLQKFSKAFAASAKHFRFVFNKPTDMFGRIINDFVKSNFLIKLSEILSIFDWLLNCYNLDYFVENLEDRIPMGLRNCLEKIDLPDIPWIFKEKFIASKPNSVFPLTFLCLREISYMIRSFRSRINNELLPEFDGKSFNENSIPKLKHRFRQKLTTSLDHVLARGIKLKKRHEIERLCRLVLISMQKYRNELEIIDFGSGKCHLSRILSLCYGYKAHCIEADDNNINGAIVQDYKTMKALMKFRPKDLSDGEMPRKVKCFLESTDRIEKIFDVKTPKSYLFLGLHACGSLSNWILEEFARNSNSNCLILACCCYMRKELGPFPMSDCLKRKKDNKFLLTLEARELACHAVEKFLDKIIGNDLDSLRIHGYRAALELLIEKYAPQKRHVPMRTVTNISKIDFIDYVRRAIERMDDIILPNEAFQSDSIQKILNTKINRVAIFYSLRLLIAPIVEFFILMDYERFLCEQSSIRTAQIMPVFDPLISPRNLLLIAYK</sequence>
<name>A0A834VFK5_SARSC</name>
<evidence type="ECO:0000313" key="2">
    <source>
        <dbReference type="EMBL" id="KAF7493259.1"/>
    </source>
</evidence>
<dbReference type="Proteomes" id="UP000070412">
    <property type="component" value="Unassembled WGS sequence"/>
</dbReference>
<reference evidence="3" key="3">
    <citation type="submission" date="2022-06" db="UniProtKB">
        <authorList>
            <consortium name="EnsemblMetazoa"/>
        </authorList>
    </citation>
    <scope>IDENTIFICATION</scope>
</reference>
<feature type="domain" description="Methyltransferase" evidence="1">
    <location>
        <begin position="268"/>
        <end position="414"/>
    </location>
</feature>
<dbReference type="EMBL" id="WVUK01000056">
    <property type="protein sequence ID" value="KAF7493259.1"/>
    <property type="molecule type" value="Genomic_DNA"/>
</dbReference>
<evidence type="ECO:0000313" key="3">
    <source>
        <dbReference type="EnsemblMetazoa" id="KAF7493259.1"/>
    </source>
</evidence>
<reference evidence="4" key="1">
    <citation type="journal article" date="2020" name="PLoS Negl. Trop. Dis.">
        <title>High-quality nuclear genome for Sarcoptes scabiei-A critical resource for a neglected parasite.</title>
        <authorList>
            <person name="Korhonen P.K."/>
            <person name="Gasser R.B."/>
            <person name="Ma G."/>
            <person name="Wang T."/>
            <person name="Stroehlein A.J."/>
            <person name="Young N.D."/>
            <person name="Ang C.S."/>
            <person name="Fernando D.D."/>
            <person name="Lu H.C."/>
            <person name="Taylor S."/>
            <person name="Reynolds S.L."/>
            <person name="Mofiz E."/>
            <person name="Najaraj S.H."/>
            <person name="Gowda H."/>
            <person name="Madugundu A."/>
            <person name="Renuse S."/>
            <person name="Holt D."/>
            <person name="Pandey A."/>
            <person name="Papenfuss A.T."/>
            <person name="Fischer K."/>
        </authorList>
    </citation>
    <scope>NUCLEOTIDE SEQUENCE [LARGE SCALE GENOMIC DNA]</scope>
</reference>
<dbReference type="InterPro" id="IPR025714">
    <property type="entry name" value="Methyltranfer_dom"/>
</dbReference>
<protein>
    <submittedName>
        <fullName evidence="2">Protein RRNAD1</fullName>
    </submittedName>
</protein>
<dbReference type="EnsemblMetazoa" id="SSS_2228s_mrna">
    <property type="protein sequence ID" value="KAF7493259.1"/>
    <property type="gene ID" value="SSS_2228"/>
</dbReference>
<evidence type="ECO:0000259" key="1">
    <source>
        <dbReference type="Pfam" id="PF13679"/>
    </source>
</evidence>
<organism evidence="2">
    <name type="scientific">Sarcoptes scabiei</name>
    <name type="common">Itch mite</name>
    <name type="synonym">Acarus scabiei</name>
    <dbReference type="NCBI Taxonomy" id="52283"/>
    <lineage>
        <taxon>Eukaryota</taxon>
        <taxon>Metazoa</taxon>
        <taxon>Ecdysozoa</taxon>
        <taxon>Arthropoda</taxon>
        <taxon>Chelicerata</taxon>
        <taxon>Arachnida</taxon>
        <taxon>Acari</taxon>
        <taxon>Acariformes</taxon>
        <taxon>Sarcoptiformes</taxon>
        <taxon>Astigmata</taxon>
        <taxon>Psoroptidia</taxon>
        <taxon>Sarcoptoidea</taxon>
        <taxon>Sarcoptidae</taxon>
        <taxon>Sarcoptinae</taxon>
        <taxon>Sarcoptes</taxon>
    </lineage>
</organism>
<evidence type="ECO:0000313" key="4">
    <source>
        <dbReference type="Proteomes" id="UP000070412"/>
    </source>
</evidence>
<reference evidence="2" key="2">
    <citation type="submission" date="2020-01" db="EMBL/GenBank/DDBJ databases">
        <authorList>
            <person name="Korhonen P.K.K."/>
            <person name="Guangxu M.G."/>
            <person name="Wang T.W."/>
            <person name="Stroehlein A.J.S."/>
            <person name="Young N.D."/>
            <person name="Ang C.-S.A."/>
            <person name="Fernando D.W.F."/>
            <person name="Lu H.L."/>
            <person name="Taylor S.T."/>
            <person name="Ehtesham M.E.M."/>
            <person name="Najaraj S.H.N."/>
            <person name="Harsha G.H.G."/>
            <person name="Madugundu A.M."/>
            <person name="Renuse S.R."/>
            <person name="Holt D.H."/>
            <person name="Pandey A.P."/>
            <person name="Papenfuss A.P."/>
            <person name="Gasser R.B.G."/>
            <person name="Fischer K.F."/>
        </authorList>
    </citation>
    <scope>NUCLEOTIDE SEQUENCE</scope>
    <source>
        <strain evidence="2">SSS_KF_BRIS2020</strain>
    </source>
</reference>
<keyword evidence="4" id="KW-1185">Reference proteome</keyword>
<dbReference type="PANTHER" id="PTHR12496">
    <property type="entry name" value="CGI-41 METHYLTRANSFERASE"/>
    <property type="match status" value="1"/>
</dbReference>
<dbReference type="InterPro" id="IPR008979">
    <property type="entry name" value="Galactose-bd-like_sf"/>
</dbReference>
<proteinExistence type="predicted"/>
<dbReference type="Gene3D" id="2.60.120.260">
    <property type="entry name" value="Galactose-binding domain-like"/>
    <property type="match status" value="1"/>
</dbReference>
<dbReference type="SUPFAM" id="SSF49785">
    <property type="entry name" value="Galactose-binding domain-like"/>
    <property type="match status" value="1"/>
</dbReference>
<gene>
    <name evidence="2" type="ORF">SSS_2228</name>
</gene>
<dbReference type="Pfam" id="PF13679">
    <property type="entry name" value="Methyltransf_32"/>
    <property type="match status" value="1"/>
</dbReference>
<dbReference type="AlphaFoldDB" id="A0A834VFK5"/>
<accession>A0A834VFK5</accession>
<dbReference type="OrthoDB" id="5875367at2759"/>